<evidence type="ECO:0000313" key="1">
    <source>
        <dbReference type="EMBL" id="RMT48330.1"/>
    </source>
</evidence>
<dbReference type="Pfam" id="PF19619">
    <property type="entry name" value="DUF6124"/>
    <property type="match status" value="1"/>
</dbReference>
<name>A0A0P9Z8H1_PSESX</name>
<comment type="caution">
    <text evidence="1">The sequence shown here is derived from an EMBL/GenBank/DDBJ whole genome shotgun (WGS) entry which is preliminary data.</text>
</comment>
<dbReference type="AlphaFoldDB" id="A0A0P9Z8H1"/>
<organism evidence="1 2">
    <name type="scientific">Pseudomonas syringae pv. solidagae</name>
    <dbReference type="NCBI Taxonomy" id="264458"/>
    <lineage>
        <taxon>Bacteria</taxon>
        <taxon>Pseudomonadati</taxon>
        <taxon>Pseudomonadota</taxon>
        <taxon>Gammaproteobacteria</taxon>
        <taxon>Pseudomonadales</taxon>
        <taxon>Pseudomonadaceae</taxon>
        <taxon>Pseudomonas</taxon>
        <taxon>Pseudomonas syringae</taxon>
    </lineage>
</organism>
<reference evidence="1 2" key="1">
    <citation type="submission" date="2018-08" db="EMBL/GenBank/DDBJ databases">
        <title>Recombination of ecologically and evolutionarily significant loci maintains genetic cohesion in the Pseudomonas syringae species complex.</title>
        <authorList>
            <person name="Dillon M."/>
            <person name="Thakur S."/>
            <person name="Almeida R.N.D."/>
            <person name="Weir B.S."/>
            <person name="Guttman D.S."/>
        </authorList>
    </citation>
    <scope>NUCLEOTIDE SEQUENCE [LARGE SCALE GENOMIC DNA]</scope>
    <source>
        <strain evidence="1 2">ICMP 16926</strain>
    </source>
</reference>
<proteinExistence type="predicted"/>
<protein>
    <submittedName>
        <fullName evidence="1">Uncharacterized protein</fullName>
    </submittedName>
</protein>
<dbReference type="Proteomes" id="UP000268096">
    <property type="component" value="Unassembled WGS sequence"/>
</dbReference>
<sequence length="78" mass="8490">MMINSTPSPPLPNSLEDSLIQVSDILRCASATAYETGDNLDGLKRDLAFSVVHLINMAKAELERSLECVQNPDSPDET</sequence>
<accession>A0A0P9Z8H1</accession>
<dbReference type="EMBL" id="RBTH01000112">
    <property type="protein sequence ID" value="RMT48330.1"/>
    <property type="molecule type" value="Genomic_DNA"/>
</dbReference>
<gene>
    <name evidence="1" type="ORF">ALP48_00108</name>
</gene>
<evidence type="ECO:0000313" key="2">
    <source>
        <dbReference type="Proteomes" id="UP000268096"/>
    </source>
</evidence>